<dbReference type="EMBL" id="JAELXS010000002">
    <property type="protein sequence ID" value="MBJ6120867.1"/>
    <property type="molecule type" value="Genomic_DNA"/>
</dbReference>
<evidence type="ECO:0000313" key="1">
    <source>
        <dbReference type="EMBL" id="MBJ6120867.1"/>
    </source>
</evidence>
<name>A0ABS0XLE4_9SPHN</name>
<evidence type="ECO:0000313" key="2">
    <source>
        <dbReference type="Proteomes" id="UP000640426"/>
    </source>
</evidence>
<proteinExistence type="predicted"/>
<organism evidence="1 2">
    <name type="scientific">Sphingomonas mollis</name>
    <dbReference type="NCBI Taxonomy" id="2795726"/>
    <lineage>
        <taxon>Bacteria</taxon>
        <taxon>Pseudomonadati</taxon>
        <taxon>Pseudomonadota</taxon>
        <taxon>Alphaproteobacteria</taxon>
        <taxon>Sphingomonadales</taxon>
        <taxon>Sphingomonadaceae</taxon>
        <taxon>Sphingomonas</taxon>
    </lineage>
</organism>
<accession>A0ABS0XLE4</accession>
<sequence length="68" mass="7515">MGIEAHAGLILEAYKATPDITLAELQALLADHGTEVALGTIWRFFARRGSSASHLRRSCQQYTRRASE</sequence>
<reference evidence="2" key="1">
    <citation type="submission" date="2020-12" db="EMBL/GenBank/DDBJ databases">
        <title>Hymenobacter sp.</title>
        <authorList>
            <person name="Kim M.K."/>
        </authorList>
    </citation>
    <scope>NUCLEOTIDE SEQUENCE [LARGE SCALE GENOMIC DNA]</scope>
    <source>
        <strain evidence="2">BT553</strain>
    </source>
</reference>
<dbReference type="Proteomes" id="UP000640426">
    <property type="component" value="Unassembled WGS sequence"/>
</dbReference>
<protein>
    <recommendedName>
        <fullName evidence="3">Transposase</fullName>
    </recommendedName>
</protein>
<evidence type="ECO:0008006" key="3">
    <source>
        <dbReference type="Google" id="ProtNLM"/>
    </source>
</evidence>
<keyword evidence="2" id="KW-1185">Reference proteome</keyword>
<gene>
    <name evidence="1" type="ORF">JAO74_03560</name>
</gene>
<dbReference type="RefSeq" id="WP_199035248.1">
    <property type="nucleotide sequence ID" value="NZ_JAELXS010000002.1"/>
</dbReference>
<comment type="caution">
    <text evidence="1">The sequence shown here is derived from an EMBL/GenBank/DDBJ whole genome shotgun (WGS) entry which is preliminary data.</text>
</comment>